<sequence>MSQRRGVPSTVGRVSDEQLNYCEELLYRVGTMPDGDPHRHQLRGAVVETLLPMADAIARAFPHGRQSVDDLVQVARLGLVKAVAGFDPKLGGLAGYAVPTIRGELKRYFRDQCWEVRVPRRLQELRSEVRAGTERAEQRLGHTPQVAEIADELQIGPDEVNDGLKADVAYSVASLNAPAGWDHDGCEVGDLVGAPDGKVEQVPERVSLRPALERLPVRERQLIRWRFFDELTQQQIADRLGVSQMHVSRLLSATLAAIRAWLEGDTDQIVVSHPRRRAPRPAWRPAA</sequence>
<feature type="domain" description="RNA polymerase sigma-70 region 2" evidence="6">
    <location>
        <begin position="47"/>
        <end position="114"/>
    </location>
</feature>
<evidence type="ECO:0000259" key="5">
    <source>
        <dbReference type="Pfam" id="PF04539"/>
    </source>
</evidence>
<evidence type="ECO:0000259" key="7">
    <source>
        <dbReference type="Pfam" id="PF04545"/>
    </source>
</evidence>
<dbReference type="Pfam" id="PF04545">
    <property type="entry name" value="Sigma70_r4"/>
    <property type="match status" value="1"/>
</dbReference>
<proteinExistence type="predicted"/>
<dbReference type="InterPro" id="IPR007624">
    <property type="entry name" value="RNA_pol_sigma70_r3"/>
</dbReference>
<name>A0A810LCI5_9ACTN</name>
<dbReference type="InterPro" id="IPR007627">
    <property type="entry name" value="RNA_pol_sigma70_r2"/>
</dbReference>
<reference evidence="8" key="1">
    <citation type="submission" date="2020-08" db="EMBL/GenBank/DDBJ databases">
        <title>Whole genome shotgun sequence of Actinocatenispora sera NBRC 101916.</title>
        <authorList>
            <person name="Komaki H."/>
            <person name="Tamura T."/>
        </authorList>
    </citation>
    <scope>NUCLEOTIDE SEQUENCE</scope>
    <source>
        <strain evidence="8">NBRC 101916</strain>
    </source>
</reference>
<evidence type="ECO:0000313" key="8">
    <source>
        <dbReference type="EMBL" id="BCJ31698.1"/>
    </source>
</evidence>
<dbReference type="GO" id="GO:0003677">
    <property type="term" value="F:DNA binding"/>
    <property type="evidence" value="ECO:0007669"/>
    <property type="project" value="UniProtKB-KW"/>
</dbReference>
<dbReference type="SUPFAM" id="SSF88659">
    <property type="entry name" value="Sigma3 and sigma4 domains of RNA polymerase sigma factors"/>
    <property type="match status" value="2"/>
</dbReference>
<dbReference type="Proteomes" id="UP000680750">
    <property type="component" value="Chromosome"/>
</dbReference>
<dbReference type="GO" id="GO:0006352">
    <property type="term" value="P:DNA-templated transcription initiation"/>
    <property type="evidence" value="ECO:0007669"/>
    <property type="project" value="InterPro"/>
</dbReference>
<dbReference type="Pfam" id="PF04542">
    <property type="entry name" value="Sigma70_r2"/>
    <property type="match status" value="1"/>
</dbReference>
<dbReference type="SUPFAM" id="SSF88946">
    <property type="entry name" value="Sigma2 domain of RNA polymerase sigma factors"/>
    <property type="match status" value="1"/>
</dbReference>
<accession>A0A810LCI5</accession>
<dbReference type="CDD" id="cd06171">
    <property type="entry name" value="Sigma70_r4"/>
    <property type="match status" value="1"/>
</dbReference>
<keyword evidence="3" id="KW-0238">DNA-binding</keyword>
<dbReference type="EMBL" id="AP023354">
    <property type="protein sequence ID" value="BCJ31698.1"/>
    <property type="molecule type" value="Genomic_DNA"/>
</dbReference>
<dbReference type="InterPro" id="IPR013324">
    <property type="entry name" value="RNA_pol_sigma_r3/r4-like"/>
</dbReference>
<dbReference type="Pfam" id="PF04539">
    <property type="entry name" value="Sigma70_r3"/>
    <property type="match status" value="1"/>
</dbReference>
<organism evidence="8 9">
    <name type="scientific">Actinocatenispora sera</name>
    <dbReference type="NCBI Taxonomy" id="390989"/>
    <lineage>
        <taxon>Bacteria</taxon>
        <taxon>Bacillati</taxon>
        <taxon>Actinomycetota</taxon>
        <taxon>Actinomycetes</taxon>
        <taxon>Micromonosporales</taxon>
        <taxon>Micromonosporaceae</taxon>
        <taxon>Actinocatenispora</taxon>
    </lineage>
</organism>
<feature type="domain" description="RNA polymerase sigma-70 region 3" evidence="5">
    <location>
        <begin position="124"/>
        <end position="185"/>
    </location>
</feature>
<evidence type="ECO:0000256" key="2">
    <source>
        <dbReference type="ARBA" id="ARBA00023082"/>
    </source>
</evidence>
<dbReference type="InterPro" id="IPR007630">
    <property type="entry name" value="RNA_pol_sigma70_r4"/>
</dbReference>
<dbReference type="Gene3D" id="1.20.120.1810">
    <property type="match status" value="1"/>
</dbReference>
<protein>
    <submittedName>
        <fullName evidence="8">RNA polymerase sigma factor</fullName>
    </submittedName>
</protein>
<evidence type="ECO:0000313" key="9">
    <source>
        <dbReference type="Proteomes" id="UP000680750"/>
    </source>
</evidence>
<dbReference type="PRINTS" id="PR00046">
    <property type="entry name" value="SIGMA70FCT"/>
</dbReference>
<keyword evidence="9" id="KW-1185">Reference proteome</keyword>
<dbReference type="PANTHER" id="PTHR30385:SF4">
    <property type="entry name" value="RNA POLYMERASE SIGMA-E FACTOR"/>
    <property type="match status" value="1"/>
</dbReference>
<dbReference type="InterPro" id="IPR000943">
    <property type="entry name" value="RNA_pol_sigma70"/>
</dbReference>
<evidence type="ECO:0000256" key="1">
    <source>
        <dbReference type="ARBA" id="ARBA00023015"/>
    </source>
</evidence>
<keyword evidence="2" id="KW-0731">Sigma factor</keyword>
<gene>
    <name evidence="8" type="primary">sigB</name>
    <name evidence="8" type="ORF">Asera_58060</name>
</gene>
<evidence type="ECO:0000256" key="4">
    <source>
        <dbReference type="ARBA" id="ARBA00023163"/>
    </source>
</evidence>
<dbReference type="InterPro" id="IPR013325">
    <property type="entry name" value="RNA_pol_sigma_r2"/>
</dbReference>
<keyword evidence="4" id="KW-0804">Transcription</keyword>
<dbReference type="InterPro" id="IPR014284">
    <property type="entry name" value="RNA_pol_sigma-70_dom"/>
</dbReference>
<keyword evidence="1" id="KW-0805">Transcription regulation</keyword>
<evidence type="ECO:0000259" key="6">
    <source>
        <dbReference type="Pfam" id="PF04542"/>
    </source>
</evidence>
<feature type="domain" description="RNA polymerase sigma-70 region 4" evidence="7">
    <location>
        <begin position="211"/>
        <end position="259"/>
    </location>
</feature>
<evidence type="ECO:0000256" key="3">
    <source>
        <dbReference type="ARBA" id="ARBA00023125"/>
    </source>
</evidence>
<dbReference type="KEGG" id="aser:Asera_58060"/>
<dbReference type="PANTHER" id="PTHR30385">
    <property type="entry name" value="SIGMA FACTOR F FLAGELLAR"/>
    <property type="match status" value="1"/>
</dbReference>
<dbReference type="NCBIfam" id="TIGR02937">
    <property type="entry name" value="sigma70-ECF"/>
    <property type="match status" value="1"/>
</dbReference>
<dbReference type="AlphaFoldDB" id="A0A810LCI5"/>
<dbReference type="GO" id="GO:0016987">
    <property type="term" value="F:sigma factor activity"/>
    <property type="evidence" value="ECO:0007669"/>
    <property type="project" value="UniProtKB-KW"/>
</dbReference>
<dbReference type="InterPro" id="IPR036388">
    <property type="entry name" value="WH-like_DNA-bd_sf"/>
</dbReference>
<dbReference type="Gene3D" id="1.10.10.10">
    <property type="entry name" value="Winged helix-like DNA-binding domain superfamily/Winged helix DNA-binding domain"/>
    <property type="match status" value="2"/>
</dbReference>